<dbReference type="SUPFAM" id="SSF57845">
    <property type="entry name" value="B-box zinc-binding domain"/>
    <property type="match status" value="1"/>
</dbReference>
<dbReference type="InterPro" id="IPR027370">
    <property type="entry name" value="Znf-RING_euk"/>
</dbReference>
<dbReference type="GeneTree" id="ENSGT00940000154004"/>
<name>A0A669E6R8_ORENI</name>
<dbReference type="InterPro" id="IPR013083">
    <property type="entry name" value="Znf_RING/FYVE/PHD"/>
</dbReference>
<dbReference type="InterPro" id="IPR000315">
    <property type="entry name" value="Znf_B-box"/>
</dbReference>
<reference evidence="11" key="1">
    <citation type="submission" date="2012-01" db="EMBL/GenBank/DDBJ databases">
        <title>The Genome Sequence of Oreochromis niloticus (Nile Tilapia).</title>
        <authorList>
            <consortium name="Broad Institute Genome Assembly Team"/>
            <consortium name="Broad Institute Sequencing Platform"/>
            <person name="Di Palma F."/>
            <person name="Johnson J."/>
            <person name="Lander E.S."/>
            <person name="Lindblad-Toh K."/>
        </authorList>
    </citation>
    <scope>NUCLEOTIDE SEQUENCE [LARGE SCALE GENOMIC DNA]</scope>
</reference>
<evidence type="ECO:0000256" key="4">
    <source>
        <dbReference type="ARBA" id="ARBA00022771"/>
    </source>
</evidence>
<evidence type="ECO:0000313" key="10">
    <source>
        <dbReference type="Ensembl" id="ENSONIP00000067284.1"/>
    </source>
</evidence>
<evidence type="ECO:0000256" key="6">
    <source>
        <dbReference type="ARBA" id="ARBA00023054"/>
    </source>
</evidence>
<dbReference type="SUPFAM" id="SSF57850">
    <property type="entry name" value="RING/U-box"/>
    <property type="match status" value="1"/>
</dbReference>
<dbReference type="PANTHER" id="PTHR25462">
    <property type="entry name" value="BONUS, ISOFORM C-RELATED"/>
    <property type="match status" value="1"/>
</dbReference>
<reference evidence="10" key="2">
    <citation type="submission" date="2025-08" db="UniProtKB">
        <authorList>
            <consortium name="Ensembl"/>
        </authorList>
    </citation>
    <scope>IDENTIFICATION</scope>
</reference>
<evidence type="ECO:0000256" key="3">
    <source>
        <dbReference type="ARBA" id="ARBA00022723"/>
    </source>
</evidence>
<dbReference type="PANTHER" id="PTHR25462:SF293">
    <property type="entry name" value="TRIPARTITE MOTIF-CONTAINING 63A"/>
    <property type="match status" value="1"/>
</dbReference>
<dbReference type="Gene3D" id="3.30.40.10">
    <property type="entry name" value="Zinc/RING finger domain, C3HC4 (zinc finger)"/>
    <property type="match status" value="1"/>
</dbReference>
<dbReference type="Pfam" id="PF13445">
    <property type="entry name" value="zf-RING_UBOX"/>
    <property type="match status" value="1"/>
</dbReference>
<dbReference type="InterPro" id="IPR017907">
    <property type="entry name" value="Znf_RING_CS"/>
</dbReference>
<protein>
    <recommendedName>
        <fullName evidence="12">Tripartite motif containing 101</fullName>
    </recommendedName>
</protein>
<keyword evidence="5" id="KW-0862">Zinc</keyword>
<accession>A0A669E6R8</accession>
<dbReference type="GO" id="GO:0008270">
    <property type="term" value="F:zinc ion binding"/>
    <property type="evidence" value="ECO:0007669"/>
    <property type="project" value="UniProtKB-KW"/>
</dbReference>
<dbReference type="InterPro" id="IPR001841">
    <property type="entry name" value="Znf_RING"/>
</dbReference>
<evidence type="ECO:0000259" key="9">
    <source>
        <dbReference type="PROSITE" id="PS50119"/>
    </source>
</evidence>
<dbReference type="SMART" id="SM00336">
    <property type="entry name" value="BBOX"/>
    <property type="match status" value="1"/>
</dbReference>
<evidence type="ECO:0000256" key="2">
    <source>
        <dbReference type="ARBA" id="ARBA00022490"/>
    </source>
</evidence>
<organism evidence="10 11">
    <name type="scientific">Oreochromis niloticus</name>
    <name type="common">Nile tilapia</name>
    <name type="synonym">Tilapia nilotica</name>
    <dbReference type="NCBI Taxonomy" id="8128"/>
    <lineage>
        <taxon>Eukaryota</taxon>
        <taxon>Metazoa</taxon>
        <taxon>Chordata</taxon>
        <taxon>Craniata</taxon>
        <taxon>Vertebrata</taxon>
        <taxon>Euteleostomi</taxon>
        <taxon>Actinopterygii</taxon>
        <taxon>Neopterygii</taxon>
        <taxon>Teleostei</taxon>
        <taxon>Neoteleostei</taxon>
        <taxon>Acanthomorphata</taxon>
        <taxon>Ovalentaria</taxon>
        <taxon>Cichlomorphae</taxon>
        <taxon>Cichliformes</taxon>
        <taxon>Cichlidae</taxon>
        <taxon>African cichlids</taxon>
        <taxon>Pseudocrenilabrinae</taxon>
        <taxon>Oreochromini</taxon>
        <taxon>Oreochromis</taxon>
    </lineage>
</organism>
<dbReference type="PROSITE" id="PS50119">
    <property type="entry name" value="ZF_BBOX"/>
    <property type="match status" value="1"/>
</dbReference>
<keyword evidence="6" id="KW-0175">Coiled coil</keyword>
<evidence type="ECO:0000256" key="1">
    <source>
        <dbReference type="ARBA" id="ARBA00004496"/>
    </source>
</evidence>
<dbReference type="InterPro" id="IPR047153">
    <property type="entry name" value="TRIM45/56/19-like"/>
</dbReference>
<dbReference type="Proteomes" id="UP000005207">
    <property type="component" value="Linkage group LG20"/>
</dbReference>
<keyword evidence="2" id="KW-0963">Cytoplasm</keyword>
<dbReference type="SMART" id="SM00184">
    <property type="entry name" value="RING"/>
    <property type="match status" value="1"/>
</dbReference>
<keyword evidence="4 7" id="KW-0863">Zinc-finger</keyword>
<keyword evidence="11" id="KW-1185">Reference proteome</keyword>
<dbReference type="Pfam" id="PF00643">
    <property type="entry name" value="zf-B_box"/>
    <property type="match status" value="1"/>
</dbReference>
<proteinExistence type="predicted"/>
<keyword evidence="3" id="KW-0479">Metal-binding</keyword>
<dbReference type="GO" id="GO:0061630">
    <property type="term" value="F:ubiquitin protein ligase activity"/>
    <property type="evidence" value="ECO:0007669"/>
    <property type="project" value="TreeGrafter"/>
</dbReference>
<evidence type="ECO:0000256" key="5">
    <source>
        <dbReference type="ARBA" id="ARBA00022833"/>
    </source>
</evidence>
<dbReference type="PROSITE" id="PS50089">
    <property type="entry name" value="ZF_RING_2"/>
    <property type="match status" value="1"/>
</dbReference>
<sequence length="198" mass="22214">RVFTVSQAPSPGRRAEREAALATLEKQLICPICLEIFNKPVVILPCEHNLCRKCANELYQPSLFHARTTMLVNSGRFRCPSCRQEVVLDRHGVYGLQRNLLVENIIDIYKEEINSTRPLPPPSPPPPAHTTCSDHEGEKVNIYCLTCQVPTCSLCKVFGAHQSCEVAPLSAIYQQQKVLQFHDLLPAYETDCLLLLCA</sequence>
<reference evidence="10" key="3">
    <citation type="submission" date="2025-09" db="UniProtKB">
        <authorList>
            <consortium name="Ensembl"/>
        </authorList>
    </citation>
    <scope>IDENTIFICATION</scope>
</reference>
<dbReference type="PROSITE" id="PS00518">
    <property type="entry name" value="ZF_RING_1"/>
    <property type="match status" value="1"/>
</dbReference>
<dbReference type="FunFam" id="3.30.40.10:FF:000014">
    <property type="entry name" value="probable E3 ubiquitin-protein ligase MID2"/>
    <property type="match status" value="1"/>
</dbReference>
<feature type="domain" description="RING-type" evidence="8">
    <location>
        <begin position="30"/>
        <end position="83"/>
    </location>
</feature>
<feature type="domain" description="B box-type" evidence="9">
    <location>
        <begin position="127"/>
        <end position="169"/>
    </location>
</feature>
<evidence type="ECO:0000259" key="8">
    <source>
        <dbReference type="PROSITE" id="PS50089"/>
    </source>
</evidence>
<dbReference type="GO" id="GO:0005654">
    <property type="term" value="C:nucleoplasm"/>
    <property type="evidence" value="ECO:0007669"/>
    <property type="project" value="TreeGrafter"/>
</dbReference>
<evidence type="ECO:0000256" key="7">
    <source>
        <dbReference type="PROSITE-ProRule" id="PRU00024"/>
    </source>
</evidence>
<evidence type="ECO:0008006" key="12">
    <source>
        <dbReference type="Google" id="ProtNLM"/>
    </source>
</evidence>
<dbReference type="AlphaFoldDB" id="A0A669E6R8"/>
<dbReference type="GO" id="GO:0005737">
    <property type="term" value="C:cytoplasm"/>
    <property type="evidence" value="ECO:0007669"/>
    <property type="project" value="UniProtKB-SubCell"/>
</dbReference>
<comment type="subcellular location">
    <subcellularLocation>
        <location evidence="1">Cytoplasm</location>
    </subcellularLocation>
</comment>
<evidence type="ECO:0000313" key="11">
    <source>
        <dbReference type="Proteomes" id="UP000005207"/>
    </source>
</evidence>
<dbReference type="Ensembl" id="ENSONIT00000077052.1">
    <property type="protein sequence ID" value="ENSONIP00000067284.1"/>
    <property type="gene ID" value="ENSONIG00000014868.2"/>
</dbReference>
<dbReference type="Gene3D" id="3.30.160.60">
    <property type="entry name" value="Classic Zinc Finger"/>
    <property type="match status" value="1"/>
</dbReference>